<evidence type="ECO:0000313" key="1">
    <source>
        <dbReference type="EMBL" id="MFC3672034.1"/>
    </source>
</evidence>
<keyword evidence="2" id="KW-1185">Reference proteome</keyword>
<dbReference type="RefSeq" id="WP_191323951.1">
    <property type="nucleotide sequence ID" value="NZ_BMZP01000006.1"/>
</dbReference>
<comment type="caution">
    <text evidence="1">The sequence shown here is derived from an EMBL/GenBank/DDBJ whole genome shotgun (WGS) entry which is preliminary data.</text>
</comment>
<reference evidence="2" key="1">
    <citation type="journal article" date="2019" name="Int. J. Syst. Evol. Microbiol.">
        <title>The Global Catalogue of Microorganisms (GCM) 10K type strain sequencing project: providing services to taxonomists for standard genome sequencing and annotation.</title>
        <authorList>
            <consortium name="The Broad Institute Genomics Platform"/>
            <consortium name="The Broad Institute Genome Sequencing Center for Infectious Disease"/>
            <person name="Wu L."/>
            <person name="Ma J."/>
        </authorList>
    </citation>
    <scope>NUCLEOTIDE SEQUENCE [LARGE SCALE GENOMIC DNA]</scope>
    <source>
        <strain evidence="2">KCTC 42224</strain>
    </source>
</reference>
<gene>
    <name evidence="1" type="ORF">ACFOOT_11420</name>
</gene>
<dbReference type="Proteomes" id="UP001595683">
    <property type="component" value="Unassembled WGS sequence"/>
</dbReference>
<sequence>MTPTYDLLSRPCDFQLGNAGTAKDFQGCGQVVTQMPGRLAQTPETSAIIGGGEGFASAPRSSIVHRWKGFTGLGANDCPATPFRGCLSLLPQQTVRPWQRGLPGAMPG</sequence>
<protein>
    <submittedName>
        <fullName evidence="1">Uncharacterized protein</fullName>
    </submittedName>
</protein>
<dbReference type="EMBL" id="JBHRYE010000017">
    <property type="protein sequence ID" value="MFC3672034.1"/>
    <property type="molecule type" value="Genomic_DNA"/>
</dbReference>
<proteinExistence type="predicted"/>
<accession>A0ABV7V4E5</accession>
<name>A0ABV7V4E5_9SPHN</name>
<evidence type="ECO:0000313" key="2">
    <source>
        <dbReference type="Proteomes" id="UP001595683"/>
    </source>
</evidence>
<organism evidence="1 2">
    <name type="scientific">Novosphingobium pokkalii</name>
    <dbReference type="NCBI Taxonomy" id="1770194"/>
    <lineage>
        <taxon>Bacteria</taxon>
        <taxon>Pseudomonadati</taxon>
        <taxon>Pseudomonadota</taxon>
        <taxon>Alphaproteobacteria</taxon>
        <taxon>Sphingomonadales</taxon>
        <taxon>Sphingomonadaceae</taxon>
        <taxon>Novosphingobium</taxon>
    </lineage>
</organism>